<dbReference type="AlphaFoldDB" id="A3U422"/>
<comment type="caution">
    <text evidence="5">The sequence shown here is derived from an EMBL/GenBank/DDBJ whole genome shotgun (WGS) entry which is preliminary data.</text>
</comment>
<dbReference type="Gene3D" id="1.10.10.10">
    <property type="entry name" value="Winged helix-like DNA-binding domain superfamily/Winged helix DNA-binding domain"/>
    <property type="match status" value="1"/>
</dbReference>
<dbReference type="InterPro" id="IPR000595">
    <property type="entry name" value="cNMP-bd_dom"/>
</dbReference>
<evidence type="ECO:0000256" key="3">
    <source>
        <dbReference type="ARBA" id="ARBA00023163"/>
    </source>
</evidence>
<dbReference type="InterPro" id="IPR018490">
    <property type="entry name" value="cNMP-bd_dom_sf"/>
</dbReference>
<dbReference type="STRING" id="252305.OB2597_03489"/>
<dbReference type="CDD" id="cd00038">
    <property type="entry name" value="CAP_ED"/>
    <property type="match status" value="1"/>
</dbReference>
<evidence type="ECO:0000313" key="6">
    <source>
        <dbReference type="Proteomes" id="UP000004318"/>
    </source>
</evidence>
<name>A3U422_PSEBH</name>
<evidence type="ECO:0000313" key="5">
    <source>
        <dbReference type="EMBL" id="EAQ01069.1"/>
    </source>
</evidence>
<evidence type="ECO:0000256" key="2">
    <source>
        <dbReference type="ARBA" id="ARBA00023125"/>
    </source>
</evidence>
<dbReference type="InterPro" id="IPR012318">
    <property type="entry name" value="HTH_CRP"/>
</dbReference>
<reference evidence="5 6" key="1">
    <citation type="journal article" date="2010" name="J. Bacteriol.">
        <title>Genome sequences of Oceanicola granulosus HTCC2516(T) and Oceanicola batsensis HTCC2597(TDelta).</title>
        <authorList>
            <person name="Thrash J.C."/>
            <person name="Cho J.C."/>
            <person name="Vergin K.L."/>
            <person name="Giovannoni S.J."/>
        </authorList>
    </citation>
    <scope>NUCLEOTIDE SEQUENCE [LARGE SCALE GENOMIC DNA]</scope>
    <source>
        <strain evidence="6">ATCC BAA-863 / DSM 15984 / KCTC 12145 / HTCC2597</strain>
    </source>
</reference>
<keyword evidence="2" id="KW-0238">DNA-binding</keyword>
<dbReference type="Pfam" id="PF13545">
    <property type="entry name" value="HTH_Crp_2"/>
    <property type="match status" value="1"/>
</dbReference>
<keyword evidence="3" id="KW-0804">Transcription</keyword>
<dbReference type="PROSITE" id="PS51063">
    <property type="entry name" value="HTH_CRP_2"/>
    <property type="match status" value="1"/>
</dbReference>
<dbReference type="SUPFAM" id="SSF51206">
    <property type="entry name" value="cAMP-binding domain-like"/>
    <property type="match status" value="1"/>
</dbReference>
<protein>
    <submittedName>
        <fullName evidence="5">Transcriptional regulator, CRP/FNR family protein</fullName>
    </submittedName>
</protein>
<evidence type="ECO:0000259" key="4">
    <source>
        <dbReference type="PROSITE" id="PS51063"/>
    </source>
</evidence>
<dbReference type="RefSeq" id="WP_009804948.1">
    <property type="nucleotide sequence ID" value="NZ_CH724131.1"/>
</dbReference>
<dbReference type="InterPro" id="IPR036390">
    <property type="entry name" value="WH_DNA-bd_sf"/>
</dbReference>
<dbReference type="GO" id="GO:0003677">
    <property type="term" value="F:DNA binding"/>
    <property type="evidence" value="ECO:0007669"/>
    <property type="project" value="UniProtKB-KW"/>
</dbReference>
<dbReference type="SUPFAM" id="SSF46785">
    <property type="entry name" value="Winged helix' DNA-binding domain"/>
    <property type="match status" value="1"/>
</dbReference>
<organism evidence="5 6">
    <name type="scientific">Pseudooceanicola batsensis (strain ATCC BAA-863 / DSM 15984 / KCTC 12145 / HTCC2597)</name>
    <name type="common">Oceanicola batsensis</name>
    <dbReference type="NCBI Taxonomy" id="252305"/>
    <lineage>
        <taxon>Bacteria</taxon>
        <taxon>Pseudomonadati</taxon>
        <taxon>Pseudomonadota</taxon>
        <taxon>Alphaproteobacteria</taxon>
        <taxon>Rhodobacterales</taxon>
        <taxon>Paracoccaceae</taxon>
        <taxon>Pseudooceanicola</taxon>
    </lineage>
</organism>
<keyword evidence="1" id="KW-0805">Transcription regulation</keyword>
<evidence type="ECO:0000256" key="1">
    <source>
        <dbReference type="ARBA" id="ARBA00023015"/>
    </source>
</evidence>
<accession>A3U422</accession>
<dbReference type="InterPro" id="IPR014710">
    <property type="entry name" value="RmlC-like_jellyroll"/>
</dbReference>
<gene>
    <name evidence="5" type="ORF">OB2597_03489</name>
</gene>
<proteinExistence type="predicted"/>
<feature type="domain" description="HTH crp-type" evidence="4">
    <location>
        <begin position="163"/>
        <end position="237"/>
    </location>
</feature>
<dbReference type="GO" id="GO:0006355">
    <property type="term" value="P:regulation of DNA-templated transcription"/>
    <property type="evidence" value="ECO:0007669"/>
    <property type="project" value="InterPro"/>
</dbReference>
<dbReference type="HOGENOM" id="CLU_075053_0_0_5"/>
<dbReference type="Proteomes" id="UP000004318">
    <property type="component" value="Unassembled WGS sequence"/>
</dbReference>
<dbReference type="OrthoDB" id="7584044at2"/>
<keyword evidence="6" id="KW-1185">Reference proteome</keyword>
<dbReference type="eggNOG" id="COG0664">
    <property type="taxonomic scope" value="Bacteria"/>
</dbReference>
<dbReference type="Pfam" id="PF00027">
    <property type="entry name" value="cNMP_binding"/>
    <property type="match status" value="1"/>
</dbReference>
<dbReference type="SMART" id="SM00100">
    <property type="entry name" value="cNMP"/>
    <property type="match status" value="1"/>
</dbReference>
<dbReference type="InterPro" id="IPR036388">
    <property type="entry name" value="WH-like_DNA-bd_sf"/>
</dbReference>
<dbReference type="EMBL" id="AAMO01000019">
    <property type="protein sequence ID" value="EAQ01069.1"/>
    <property type="molecule type" value="Genomic_DNA"/>
</dbReference>
<dbReference type="Gene3D" id="2.60.120.10">
    <property type="entry name" value="Jelly Rolls"/>
    <property type="match status" value="1"/>
</dbReference>
<dbReference type="SMART" id="SM00419">
    <property type="entry name" value="HTH_CRP"/>
    <property type="match status" value="1"/>
</dbReference>
<sequence>MQRMTRYYGQNGNGGGHSPASCFASRLERYAPLTDEEKGFVARMEEAERPVKRGEVVLKAGEPSTELGVVKEGWAVARSDRLNGRSQTLRIYLPGEIIGLPGLGIGHYAHEVVMVTQGCICPFPKDHITGIYARVPRLAALLTAVASVDQVALKDRLFMMGSGTARERMAHFLLDLHERLLLSNPDMGRRFRLPLRQVDIAEVLGLTKVYVNRLLKAFTEEGLIEIQRPYVRILRPAELKSMSNYVNRYEQIDQSWFPSPARNDISL</sequence>